<evidence type="ECO:0000313" key="2">
    <source>
        <dbReference type="EMBL" id="TQM29071.1"/>
    </source>
</evidence>
<keyword evidence="3" id="KW-1185">Reference proteome</keyword>
<organism evidence="2 3">
    <name type="scientific">Nocardia bhagyanarayanae</name>
    <dbReference type="NCBI Taxonomy" id="1215925"/>
    <lineage>
        <taxon>Bacteria</taxon>
        <taxon>Bacillati</taxon>
        <taxon>Actinomycetota</taxon>
        <taxon>Actinomycetes</taxon>
        <taxon>Mycobacteriales</taxon>
        <taxon>Nocardiaceae</taxon>
        <taxon>Nocardia</taxon>
    </lineage>
</organism>
<accession>A0A543F5I9</accession>
<name>A0A543F5I9_9NOCA</name>
<dbReference type="Proteomes" id="UP000316331">
    <property type="component" value="Unassembled WGS sequence"/>
</dbReference>
<gene>
    <name evidence="2" type="ORF">FB390_0658</name>
</gene>
<reference evidence="2 3" key="1">
    <citation type="submission" date="2019-06" db="EMBL/GenBank/DDBJ databases">
        <title>Sequencing the genomes of 1000 actinobacteria strains.</title>
        <authorList>
            <person name="Klenk H.-P."/>
        </authorList>
    </citation>
    <scope>NUCLEOTIDE SEQUENCE [LARGE SCALE GENOMIC DNA]</scope>
    <source>
        <strain evidence="2 3">DSM 103495</strain>
    </source>
</reference>
<protein>
    <submittedName>
        <fullName evidence="2">Uncharacterized protein</fullName>
    </submittedName>
</protein>
<sequence>MSWMNNVTQNTRSEIKEYEDRWVLQPMRGGHIVHTIWHTEQVEFETDTSFRIVVGYRAEMAHGSIAEDAPARHPINHWMRSEVERMVSAPILSPVLFKSGGMRLAFGNGWKLFVSDRHPEVSAAVFFGDSPIWNRSGLVGHADFSVVAVDPWTGQRIDAPPWPPRPRDIDIDNNSDDING</sequence>
<evidence type="ECO:0000313" key="3">
    <source>
        <dbReference type="Proteomes" id="UP000316331"/>
    </source>
</evidence>
<dbReference type="AlphaFoldDB" id="A0A543F5I9"/>
<evidence type="ECO:0000256" key="1">
    <source>
        <dbReference type="SAM" id="MobiDB-lite"/>
    </source>
</evidence>
<dbReference type="EMBL" id="VFPG01000001">
    <property type="protein sequence ID" value="TQM29071.1"/>
    <property type="molecule type" value="Genomic_DNA"/>
</dbReference>
<comment type="caution">
    <text evidence="2">The sequence shown here is derived from an EMBL/GenBank/DDBJ whole genome shotgun (WGS) entry which is preliminary data.</text>
</comment>
<feature type="region of interest" description="Disordered" evidence="1">
    <location>
        <begin position="155"/>
        <end position="180"/>
    </location>
</feature>
<proteinExistence type="predicted"/>
<feature type="compositionally biased region" description="Acidic residues" evidence="1">
    <location>
        <begin position="171"/>
        <end position="180"/>
    </location>
</feature>